<evidence type="ECO:0000313" key="2">
    <source>
        <dbReference type="Proteomes" id="UP000192266"/>
    </source>
</evidence>
<evidence type="ECO:0000313" key="1">
    <source>
        <dbReference type="EMBL" id="SMC00183.1"/>
    </source>
</evidence>
<dbReference type="PANTHER" id="PTHR40037:SF1">
    <property type="entry name" value="PHOSPHOESTERASE SAOUHSC_00951-RELATED"/>
    <property type="match status" value="1"/>
</dbReference>
<dbReference type="SUPFAM" id="SSF55144">
    <property type="entry name" value="LigT-like"/>
    <property type="match status" value="1"/>
</dbReference>
<proteinExistence type="predicted"/>
<dbReference type="AlphaFoldDB" id="A0A1W1W3V2"/>
<dbReference type="Proteomes" id="UP000192266">
    <property type="component" value="Unassembled WGS sequence"/>
</dbReference>
<organism evidence="1 2">
    <name type="scientific">Hymenobacter roseosalivarius DSM 11622</name>
    <dbReference type="NCBI Taxonomy" id="645990"/>
    <lineage>
        <taxon>Bacteria</taxon>
        <taxon>Pseudomonadati</taxon>
        <taxon>Bacteroidota</taxon>
        <taxon>Cytophagia</taxon>
        <taxon>Cytophagales</taxon>
        <taxon>Hymenobacteraceae</taxon>
        <taxon>Hymenobacter</taxon>
    </lineage>
</organism>
<gene>
    <name evidence="1" type="ORF">SAMN00120144_2562</name>
</gene>
<sequence>MDPLYLVAILPPEPISSEVWAMKQEVHTLTGSRNAVRLPAHITLIPPWRQSPESEAVLRAELRDFAALEEGFGVGLKDFDWFGNRTLFVRVTEAAALQAFHADLIGWCASRLTDMPLERRPFTPHMTLATRDLPPSQVPALRQLFQDRFYTASFLATSLQLFRHDGQHWLPVEDFPLKLQI</sequence>
<protein>
    <recommendedName>
        <fullName evidence="3">2'-5' RNA ligase</fullName>
    </recommendedName>
</protein>
<keyword evidence="2" id="KW-1185">Reference proteome</keyword>
<dbReference type="STRING" id="645990.SAMN00120144_2562"/>
<dbReference type="OrthoDB" id="1951600at2"/>
<name>A0A1W1W3V2_9BACT</name>
<dbReference type="Gene3D" id="3.90.1140.10">
    <property type="entry name" value="Cyclic phosphodiesterase"/>
    <property type="match status" value="1"/>
</dbReference>
<evidence type="ECO:0008006" key="3">
    <source>
        <dbReference type="Google" id="ProtNLM"/>
    </source>
</evidence>
<dbReference type="RefSeq" id="WP_084447568.1">
    <property type="nucleotide sequence ID" value="NZ_FWWW01000098.1"/>
</dbReference>
<dbReference type="PANTHER" id="PTHR40037">
    <property type="entry name" value="PHOSPHOESTERASE YJCG-RELATED"/>
    <property type="match status" value="1"/>
</dbReference>
<dbReference type="EMBL" id="FWWW01000098">
    <property type="protein sequence ID" value="SMC00183.1"/>
    <property type="molecule type" value="Genomic_DNA"/>
</dbReference>
<reference evidence="1 2" key="1">
    <citation type="submission" date="2017-04" db="EMBL/GenBank/DDBJ databases">
        <authorList>
            <person name="Afonso C.L."/>
            <person name="Miller P.J."/>
            <person name="Scott M.A."/>
            <person name="Spackman E."/>
            <person name="Goraichik I."/>
            <person name="Dimitrov K.M."/>
            <person name="Suarez D.L."/>
            <person name="Swayne D.E."/>
        </authorList>
    </citation>
    <scope>NUCLEOTIDE SEQUENCE [LARGE SCALE GENOMIC DNA]</scope>
    <source>
        <strain evidence="1 2">DSM 11622</strain>
    </source>
</reference>
<dbReference type="Pfam" id="PF13563">
    <property type="entry name" value="2_5_RNA_ligase2"/>
    <property type="match status" value="1"/>
</dbReference>
<accession>A0A1W1W3V2</accession>
<dbReference type="InterPro" id="IPR050580">
    <property type="entry name" value="2H_phosphoesterase_YjcG-like"/>
</dbReference>
<dbReference type="InterPro" id="IPR009097">
    <property type="entry name" value="Cyclic_Pdiesterase"/>
</dbReference>